<dbReference type="OrthoDB" id="66881at2759"/>
<name>A0A9W9P4Y1_PENCI</name>
<reference evidence="3" key="1">
    <citation type="submission" date="2022-11" db="EMBL/GenBank/DDBJ databases">
        <authorList>
            <person name="Petersen C."/>
        </authorList>
    </citation>
    <scope>NUCLEOTIDE SEQUENCE</scope>
    <source>
        <strain evidence="3">IBT 23319</strain>
    </source>
</reference>
<protein>
    <submittedName>
        <fullName evidence="3">Flavoprotein</fullName>
    </submittedName>
</protein>
<evidence type="ECO:0000313" key="3">
    <source>
        <dbReference type="EMBL" id="KAJ5234073.1"/>
    </source>
</evidence>
<dbReference type="SUPFAM" id="SSF51905">
    <property type="entry name" value="FAD/NAD(P)-binding domain"/>
    <property type="match status" value="1"/>
</dbReference>
<dbReference type="EMBL" id="JAPQKT010000004">
    <property type="protein sequence ID" value="KAJ5234073.1"/>
    <property type="molecule type" value="Genomic_DNA"/>
</dbReference>
<gene>
    <name evidence="3" type="ORF">N7469_005839</name>
</gene>
<dbReference type="RefSeq" id="XP_056501573.1">
    <property type="nucleotide sequence ID" value="XM_056644759.1"/>
</dbReference>
<dbReference type="Pfam" id="PF13738">
    <property type="entry name" value="Pyr_redox_3"/>
    <property type="match status" value="1"/>
</dbReference>
<comment type="cofactor">
    <cofactor evidence="1">
        <name>FAD</name>
        <dbReference type="ChEBI" id="CHEBI:57692"/>
    </cofactor>
</comment>
<dbReference type="GO" id="GO:0004497">
    <property type="term" value="F:monooxygenase activity"/>
    <property type="evidence" value="ECO:0007669"/>
    <property type="project" value="UniProtKB-KW"/>
</dbReference>
<dbReference type="AlphaFoldDB" id="A0A9W9P4Y1"/>
<sequence length="478" mass="53545">MYDFDIIIVGAGISGINFAYRLQERHPELSYCILEGRHEIGGTWSLFQYPGIRSDSDFYTFGFAWHPWTGKNCLVDGSIIRDYIEESAVRAGIDKNIRFLHRVNRMNWLSSAKTWIFDIITNSIEELTFKSRFVFLGTGYYDYQTPLHTNIPGLHHFQGEVVHPQFWPVNLNYRDKKIVIIGSGATAVTLLPTLAIEAEHVTMLQRSPTYIASLPSEGTFEAVILTLLPGSLAAQLIRTKWICFSFIMASLCRVFPRVAKAFFLGQTAKLLPSGTNLEPDFVPSYGPWEQRLCFSPDGDFYASIKSGKGSVKTGHIQHISDTTIKLTSGKEIQADIIVTATGLNISAAGGIQINIEGKPYDITKKFSWRTAMVEDLPNVVLSWGYADASWTLGADSTAQLACRLLAEMKKAKISVIVPQMTAKERCQLEERRFLSLKATYVMKTGKNLPKAASQSPWQPRSYFGEISRSHDGVISERD</sequence>
<keyword evidence="2" id="KW-0503">Monooxygenase</keyword>
<accession>A0A9W9P4Y1</accession>
<proteinExistence type="predicted"/>
<reference evidence="3" key="2">
    <citation type="journal article" date="2023" name="IMA Fungus">
        <title>Comparative genomic study of the Penicillium genus elucidates a diverse pangenome and 15 lateral gene transfer events.</title>
        <authorList>
            <person name="Petersen C."/>
            <person name="Sorensen T."/>
            <person name="Nielsen M.R."/>
            <person name="Sondergaard T.E."/>
            <person name="Sorensen J.L."/>
            <person name="Fitzpatrick D.A."/>
            <person name="Frisvad J.C."/>
            <person name="Nielsen K.L."/>
        </authorList>
    </citation>
    <scope>NUCLEOTIDE SEQUENCE</scope>
    <source>
        <strain evidence="3">IBT 23319</strain>
    </source>
</reference>
<dbReference type="Proteomes" id="UP001147733">
    <property type="component" value="Unassembled WGS sequence"/>
</dbReference>
<dbReference type="InterPro" id="IPR051820">
    <property type="entry name" value="FAD-binding_MO"/>
</dbReference>
<dbReference type="GeneID" id="81383926"/>
<dbReference type="InterPro" id="IPR036188">
    <property type="entry name" value="FAD/NAD-bd_sf"/>
</dbReference>
<keyword evidence="4" id="KW-1185">Reference proteome</keyword>
<dbReference type="Gene3D" id="3.50.50.60">
    <property type="entry name" value="FAD/NAD(P)-binding domain"/>
    <property type="match status" value="2"/>
</dbReference>
<comment type="caution">
    <text evidence="3">The sequence shown here is derived from an EMBL/GenBank/DDBJ whole genome shotgun (WGS) entry which is preliminary data.</text>
</comment>
<evidence type="ECO:0000256" key="1">
    <source>
        <dbReference type="ARBA" id="ARBA00001974"/>
    </source>
</evidence>
<dbReference type="PANTHER" id="PTHR43872:SF1">
    <property type="entry name" value="MONOOXYGENASE, PUTATIVE (AFU_ORTHOLOGUE AFUA_8G02570)-RELATED"/>
    <property type="match status" value="1"/>
</dbReference>
<dbReference type="PANTHER" id="PTHR43872">
    <property type="entry name" value="MONOOXYGENASE, PUTATIVE (AFU_ORTHOLOGUE AFUA_8G02570)-RELATED"/>
    <property type="match status" value="1"/>
</dbReference>
<organism evidence="3 4">
    <name type="scientific">Penicillium citrinum</name>
    <dbReference type="NCBI Taxonomy" id="5077"/>
    <lineage>
        <taxon>Eukaryota</taxon>
        <taxon>Fungi</taxon>
        <taxon>Dikarya</taxon>
        <taxon>Ascomycota</taxon>
        <taxon>Pezizomycotina</taxon>
        <taxon>Eurotiomycetes</taxon>
        <taxon>Eurotiomycetidae</taxon>
        <taxon>Eurotiales</taxon>
        <taxon>Aspergillaceae</taxon>
        <taxon>Penicillium</taxon>
    </lineage>
</organism>
<keyword evidence="2" id="KW-0560">Oxidoreductase</keyword>
<evidence type="ECO:0000256" key="2">
    <source>
        <dbReference type="ARBA" id="ARBA00023033"/>
    </source>
</evidence>
<evidence type="ECO:0000313" key="4">
    <source>
        <dbReference type="Proteomes" id="UP001147733"/>
    </source>
</evidence>